<accession>A0ABV4I3U6</accession>
<feature type="transmembrane region" description="Helical" evidence="1">
    <location>
        <begin position="12"/>
        <end position="31"/>
    </location>
</feature>
<comment type="caution">
    <text evidence="2">The sequence shown here is derived from an EMBL/GenBank/DDBJ whole genome shotgun (WGS) entry which is preliminary data.</text>
</comment>
<evidence type="ECO:0000256" key="1">
    <source>
        <dbReference type="SAM" id="Phobius"/>
    </source>
</evidence>
<keyword evidence="1" id="KW-0812">Transmembrane</keyword>
<proteinExistence type="predicted"/>
<gene>
    <name evidence="2" type="ORF">AB2L28_13935</name>
</gene>
<keyword evidence="1" id="KW-0472">Membrane</keyword>
<evidence type="ECO:0000313" key="3">
    <source>
        <dbReference type="Proteomes" id="UP001566476"/>
    </source>
</evidence>
<evidence type="ECO:0008006" key="4">
    <source>
        <dbReference type="Google" id="ProtNLM"/>
    </source>
</evidence>
<evidence type="ECO:0000313" key="2">
    <source>
        <dbReference type="EMBL" id="MEZ0493336.1"/>
    </source>
</evidence>
<keyword evidence="3" id="KW-1185">Reference proteome</keyword>
<name>A0ABV4I3U6_9ACTN</name>
<keyword evidence="1" id="KW-1133">Transmembrane helix</keyword>
<dbReference type="EMBL" id="JBGGTQ010000006">
    <property type="protein sequence ID" value="MEZ0493336.1"/>
    <property type="molecule type" value="Genomic_DNA"/>
</dbReference>
<reference evidence="2 3" key="1">
    <citation type="submission" date="2024-07" db="EMBL/GenBank/DDBJ databases">
        <authorList>
            <person name="Thanompreechachai J."/>
            <person name="Duangmal K."/>
        </authorList>
    </citation>
    <scope>NUCLEOTIDE SEQUENCE [LARGE SCALE GENOMIC DNA]</scope>
    <source>
        <strain evidence="2 3">TBRC 1896</strain>
    </source>
</reference>
<protein>
    <recommendedName>
        <fullName evidence="4">Secreted protein with PEP-CTERM sorting signal</fullName>
    </recommendedName>
</protein>
<sequence>MFRNLVDHPFTLVVAFLVVAVVAVVVVVLLVRRGRRPPQDRDLRGPGR</sequence>
<dbReference type="Proteomes" id="UP001566476">
    <property type="component" value="Unassembled WGS sequence"/>
</dbReference>
<organism evidence="2 3">
    <name type="scientific">Kineococcus mangrovi</name>
    <dbReference type="NCBI Taxonomy" id="1660183"/>
    <lineage>
        <taxon>Bacteria</taxon>
        <taxon>Bacillati</taxon>
        <taxon>Actinomycetota</taxon>
        <taxon>Actinomycetes</taxon>
        <taxon>Kineosporiales</taxon>
        <taxon>Kineosporiaceae</taxon>
        <taxon>Kineococcus</taxon>
    </lineage>
</organism>
<dbReference type="RefSeq" id="WP_370719581.1">
    <property type="nucleotide sequence ID" value="NZ_JBGGTQ010000006.1"/>
</dbReference>